<name>A0ABR7YBV8_9SPHI</name>
<keyword evidence="3" id="KW-0732">Signal</keyword>
<dbReference type="Pfam" id="PF14322">
    <property type="entry name" value="SusD-like_3"/>
    <property type="match status" value="1"/>
</dbReference>
<dbReference type="SUPFAM" id="SSF48452">
    <property type="entry name" value="TPR-like"/>
    <property type="match status" value="1"/>
</dbReference>
<organism evidence="8 9">
    <name type="scientific">Sphingobacterium litopenaei</name>
    <dbReference type="NCBI Taxonomy" id="2763500"/>
    <lineage>
        <taxon>Bacteria</taxon>
        <taxon>Pseudomonadati</taxon>
        <taxon>Bacteroidota</taxon>
        <taxon>Sphingobacteriia</taxon>
        <taxon>Sphingobacteriales</taxon>
        <taxon>Sphingobacteriaceae</taxon>
        <taxon>Sphingobacterium</taxon>
    </lineage>
</organism>
<evidence type="ECO:0000256" key="2">
    <source>
        <dbReference type="ARBA" id="ARBA00006275"/>
    </source>
</evidence>
<feature type="domain" description="SusD-like N-terminal" evidence="7">
    <location>
        <begin position="82"/>
        <end position="213"/>
    </location>
</feature>
<dbReference type="InterPro" id="IPR033985">
    <property type="entry name" value="SusD-like_N"/>
</dbReference>
<evidence type="ECO:0000256" key="5">
    <source>
        <dbReference type="ARBA" id="ARBA00023237"/>
    </source>
</evidence>
<reference evidence="8 9" key="1">
    <citation type="submission" date="2020-08" db="EMBL/GenBank/DDBJ databases">
        <title>Sphingobacterium sp. DN04309 isolated from aquaculture water.</title>
        <authorList>
            <person name="Zhang M."/>
        </authorList>
    </citation>
    <scope>NUCLEOTIDE SEQUENCE [LARGE SCALE GENOMIC DNA]</scope>
    <source>
        <strain evidence="8 9">DN04309</strain>
    </source>
</reference>
<gene>
    <name evidence="8" type="ORF">H8B04_04200</name>
</gene>
<evidence type="ECO:0000256" key="1">
    <source>
        <dbReference type="ARBA" id="ARBA00004442"/>
    </source>
</evidence>
<evidence type="ECO:0000259" key="7">
    <source>
        <dbReference type="Pfam" id="PF14322"/>
    </source>
</evidence>
<proteinExistence type="inferred from homology"/>
<evidence type="ECO:0000313" key="8">
    <source>
        <dbReference type="EMBL" id="MBD1428779.1"/>
    </source>
</evidence>
<dbReference type="PROSITE" id="PS51257">
    <property type="entry name" value="PROKAR_LIPOPROTEIN"/>
    <property type="match status" value="1"/>
</dbReference>
<evidence type="ECO:0000256" key="3">
    <source>
        <dbReference type="ARBA" id="ARBA00022729"/>
    </source>
</evidence>
<comment type="similarity">
    <text evidence="2">Belongs to the SusD family.</text>
</comment>
<dbReference type="RefSeq" id="WP_190301548.1">
    <property type="nucleotide sequence ID" value="NZ_JACOIJ010000005.1"/>
</dbReference>
<accession>A0ABR7YBV8</accession>
<dbReference type="InterPro" id="IPR012944">
    <property type="entry name" value="SusD_RagB_dom"/>
</dbReference>
<sequence length="606" mass="67675">MKIKNFIYAFSFLFLTTGCNDNFLDRLPIDQLSTTGSLATANELRLYMNQFYEKLPNHPAFTGGEGIAYDDARTDNMIFTTVNPRLNGQLTISNAQALNEYQDIRGLNFFLNKASGVKGNQSDIDQYRGEAYFFRAWFYFELVKKYGDVSWVNSLLSSDDESTLLARDSRVVIIDSVLNDLQKATTLLGTKANSSSMRVHKDVAHAMISRVALYEGTWQKYHKAKNTGFATSTVTDAKIKEYLTAAKEAAHVVINSNRWSISTSGSALTDYRDLFNTADLSTNREVLMWRKYNPAENIGHGVSKYLSTGGGDIGVTLSLVDDYLTRDGRPFVGAERTSVQGTYGQELLPTIRDPRLSQTVGVPGEPIRPGGTVAAFPPINQSGMNRNTTGYPMYKYIEFNNMAATLDDGMSAAPVIYFRYAEVLLNYAEAVAELGEDPQQVIEALRPLRQRVGMPDVNFNREFNANADYPFNDLGKVIQAVRRERRVEMVAEGTRLADIFRWAAADKLIVGKRPLGALFVGSNLDTENSPTGFYNSSLLYFDTAPAGKSVNFYLTGSAGTALRYIDPYKAVLPNGFGFKVNRDYLLPIQQRMIELTDGKWQQNPNW</sequence>
<dbReference type="Pfam" id="PF07980">
    <property type="entry name" value="SusD_RagB"/>
    <property type="match status" value="1"/>
</dbReference>
<feature type="domain" description="RagB/SusD" evidence="6">
    <location>
        <begin position="281"/>
        <end position="606"/>
    </location>
</feature>
<evidence type="ECO:0000259" key="6">
    <source>
        <dbReference type="Pfam" id="PF07980"/>
    </source>
</evidence>
<comment type="subcellular location">
    <subcellularLocation>
        <location evidence="1">Cell outer membrane</location>
    </subcellularLocation>
</comment>
<dbReference type="Proteomes" id="UP000651271">
    <property type="component" value="Unassembled WGS sequence"/>
</dbReference>
<evidence type="ECO:0000313" key="9">
    <source>
        <dbReference type="Proteomes" id="UP000651271"/>
    </source>
</evidence>
<comment type="caution">
    <text evidence="8">The sequence shown here is derived from an EMBL/GenBank/DDBJ whole genome shotgun (WGS) entry which is preliminary data.</text>
</comment>
<keyword evidence="9" id="KW-1185">Reference proteome</keyword>
<evidence type="ECO:0000256" key="4">
    <source>
        <dbReference type="ARBA" id="ARBA00023136"/>
    </source>
</evidence>
<dbReference type="InterPro" id="IPR011990">
    <property type="entry name" value="TPR-like_helical_dom_sf"/>
</dbReference>
<protein>
    <submittedName>
        <fullName evidence="8">RagB/SusD family nutrient uptake outer membrane protein</fullName>
    </submittedName>
</protein>
<dbReference type="Gene3D" id="1.25.40.390">
    <property type="match status" value="1"/>
</dbReference>
<dbReference type="EMBL" id="JACOIJ010000005">
    <property type="protein sequence ID" value="MBD1428779.1"/>
    <property type="molecule type" value="Genomic_DNA"/>
</dbReference>
<keyword evidence="5" id="KW-0998">Cell outer membrane</keyword>
<keyword evidence="4" id="KW-0472">Membrane</keyword>